<comment type="caution">
    <text evidence="3">The sequence shown here is derived from an EMBL/GenBank/DDBJ whole genome shotgun (WGS) entry which is preliminary data.</text>
</comment>
<evidence type="ECO:0000313" key="4">
    <source>
        <dbReference type="Proteomes" id="UP000527143"/>
    </source>
</evidence>
<feature type="chain" id="PRO_5032872801" evidence="1">
    <location>
        <begin position="22"/>
        <end position="156"/>
    </location>
</feature>
<evidence type="ECO:0000313" key="3">
    <source>
        <dbReference type="EMBL" id="MBB5713143.1"/>
    </source>
</evidence>
<reference evidence="3 4" key="1">
    <citation type="submission" date="2020-08" db="EMBL/GenBank/DDBJ databases">
        <title>Genomic Encyclopedia of Type Strains, Phase IV (KMG-IV): sequencing the most valuable type-strain genomes for metagenomic binning, comparative biology and taxonomic classification.</title>
        <authorList>
            <person name="Goeker M."/>
        </authorList>
    </citation>
    <scope>NUCLEOTIDE SEQUENCE [LARGE SCALE GENOMIC DNA]</scope>
    <source>
        <strain evidence="3 4">DSM 26736</strain>
    </source>
</reference>
<dbReference type="PANTHER" id="PTHR21366">
    <property type="entry name" value="GLYOXALASE FAMILY PROTEIN"/>
    <property type="match status" value="1"/>
</dbReference>
<feature type="domain" description="VOC" evidence="2">
    <location>
        <begin position="30"/>
        <end position="152"/>
    </location>
</feature>
<dbReference type="Gene3D" id="3.10.180.10">
    <property type="entry name" value="2,3-Dihydroxybiphenyl 1,2-Dioxygenase, domain 1"/>
    <property type="match status" value="1"/>
</dbReference>
<dbReference type="InterPro" id="IPR050383">
    <property type="entry name" value="GlyoxalaseI/FosfomycinResist"/>
</dbReference>
<evidence type="ECO:0000259" key="2">
    <source>
        <dbReference type="PROSITE" id="PS51819"/>
    </source>
</evidence>
<organism evidence="3 4">
    <name type="scientific">Sphingomonas xinjiangensis</name>
    <dbReference type="NCBI Taxonomy" id="643568"/>
    <lineage>
        <taxon>Bacteria</taxon>
        <taxon>Pseudomonadati</taxon>
        <taxon>Pseudomonadota</taxon>
        <taxon>Alphaproteobacteria</taxon>
        <taxon>Sphingomonadales</taxon>
        <taxon>Sphingomonadaceae</taxon>
        <taxon>Sphingomonas</taxon>
    </lineage>
</organism>
<dbReference type="AlphaFoldDB" id="A0A840YU54"/>
<dbReference type="Pfam" id="PF00903">
    <property type="entry name" value="Glyoxalase"/>
    <property type="match status" value="1"/>
</dbReference>
<dbReference type="EMBL" id="JACIJF010000051">
    <property type="protein sequence ID" value="MBB5713143.1"/>
    <property type="molecule type" value="Genomic_DNA"/>
</dbReference>
<dbReference type="InterPro" id="IPR004360">
    <property type="entry name" value="Glyas_Fos-R_dOase_dom"/>
</dbReference>
<dbReference type="Proteomes" id="UP000527143">
    <property type="component" value="Unassembled WGS sequence"/>
</dbReference>
<accession>A0A840YU54</accession>
<name>A0A840YU54_9SPHN</name>
<dbReference type="EC" id="4.4.1.5" evidence="3"/>
<keyword evidence="1" id="KW-0732">Signal</keyword>
<evidence type="ECO:0000256" key="1">
    <source>
        <dbReference type="SAM" id="SignalP"/>
    </source>
</evidence>
<dbReference type="SUPFAM" id="SSF54593">
    <property type="entry name" value="Glyoxalase/Bleomycin resistance protein/Dihydroxybiphenyl dioxygenase"/>
    <property type="match status" value="1"/>
</dbReference>
<feature type="signal peptide" evidence="1">
    <location>
        <begin position="1"/>
        <end position="21"/>
    </location>
</feature>
<dbReference type="InterPro" id="IPR029068">
    <property type="entry name" value="Glyas_Bleomycin-R_OHBP_Dase"/>
</dbReference>
<dbReference type="PROSITE" id="PS51819">
    <property type="entry name" value="VOC"/>
    <property type="match status" value="1"/>
</dbReference>
<dbReference type="RefSeq" id="WP_184092194.1">
    <property type="nucleotide sequence ID" value="NZ_JACIJF010000051.1"/>
</dbReference>
<gene>
    <name evidence="3" type="ORF">FHT02_004412</name>
</gene>
<dbReference type="GO" id="GO:0004462">
    <property type="term" value="F:lactoylglutathione lyase activity"/>
    <property type="evidence" value="ECO:0007669"/>
    <property type="project" value="UniProtKB-EC"/>
</dbReference>
<dbReference type="CDD" id="cd06587">
    <property type="entry name" value="VOC"/>
    <property type="match status" value="1"/>
</dbReference>
<keyword evidence="3" id="KW-0456">Lyase</keyword>
<sequence>MYNGALLSVSLLLAPALPAAAQDAAAPTARLDHVAIWVADQQASIDFYRDLFRLNEIPSPFPAGGPRWMRFANGIELHIQPGRTAPVEQHRRVHIAIAVESLDPIMHKLQARGQGWSDVVGTPGVIQNVRTDGIRQIFFQDPDGYWIEVNDTIKKR</sequence>
<proteinExistence type="predicted"/>
<protein>
    <submittedName>
        <fullName evidence="3">Lactoylglutathione lyase</fullName>
        <ecNumber evidence="3">4.4.1.5</ecNumber>
    </submittedName>
</protein>
<dbReference type="InterPro" id="IPR037523">
    <property type="entry name" value="VOC_core"/>
</dbReference>
<keyword evidence="4" id="KW-1185">Reference proteome</keyword>